<accession>A0ABT9VDV7</accession>
<proteinExistence type="predicted"/>
<dbReference type="RefSeq" id="WP_306975146.1">
    <property type="nucleotide sequence ID" value="NZ_JAUSTQ010000003.1"/>
</dbReference>
<comment type="caution">
    <text evidence="1">The sequence shown here is derived from an EMBL/GenBank/DDBJ whole genome shotgun (WGS) entry which is preliminary data.</text>
</comment>
<protein>
    <submittedName>
        <fullName evidence="1">Uncharacterized protein</fullName>
    </submittedName>
</protein>
<organism evidence="1 2">
    <name type="scientific">Alkalibacillus salilacus</name>
    <dbReference type="NCBI Taxonomy" id="284582"/>
    <lineage>
        <taxon>Bacteria</taxon>
        <taxon>Bacillati</taxon>
        <taxon>Bacillota</taxon>
        <taxon>Bacilli</taxon>
        <taxon>Bacillales</taxon>
        <taxon>Bacillaceae</taxon>
        <taxon>Alkalibacillus</taxon>
    </lineage>
</organism>
<gene>
    <name evidence="1" type="ORF">J2S77_000964</name>
</gene>
<name>A0ABT9VDV7_9BACI</name>
<evidence type="ECO:0000313" key="2">
    <source>
        <dbReference type="Proteomes" id="UP001224359"/>
    </source>
</evidence>
<dbReference type="EMBL" id="JAUSTQ010000003">
    <property type="protein sequence ID" value="MDQ0159000.1"/>
    <property type="molecule type" value="Genomic_DNA"/>
</dbReference>
<keyword evidence="2" id="KW-1185">Reference proteome</keyword>
<evidence type="ECO:0000313" key="1">
    <source>
        <dbReference type="EMBL" id="MDQ0159000.1"/>
    </source>
</evidence>
<reference evidence="1 2" key="1">
    <citation type="submission" date="2023-07" db="EMBL/GenBank/DDBJ databases">
        <title>Genomic Encyclopedia of Type Strains, Phase IV (KMG-IV): sequencing the most valuable type-strain genomes for metagenomic binning, comparative biology and taxonomic classification.</title>
        <authorList>
            <person name="Goeker M."/>
        </authorList>
    </citation>
    <scope>NUCLEOTIDE SEQUENCE [LARGE SCALE GENOMIC DNA]</scope>
    <source>
        <strain evidence="1 2">DSM 16460</strain>
    </source>
</reference>
<sequence>MKGFIKDYRQELDSLIWSMPPMYHRVWQYLKYMVNHEERKVPFKDGSVITVKPGQHLTSTRNIAKGVGFYEGVTWKEPNLKPSNRFLNG</sequence>
<dbReference type="Proteomes" id="UP001224359">
    <property type="component" value="Unassembled WGS sequence"/>
</dbReference>